<comment type="caution">
    <text evidence="3">The sequence shown here is derived from an EMBL/GenBank/DDBJ whole genome shotgun (WGS) entry which is preliminary data.</text>
</comment>
<evidence type="ECO:0000256" key="1">
    <source>
        <dbReference type="ARBA" id="ARBA00022679"/>
    </source>
</evidence>
<gene>
    <name evidence="3" type="ORF">UX45_C0003G0047</name>
</gene>
<dbReference type="PANTHER" id="PTHR46401:SF2">
    <property type="entry name" value="GLYCOSYLTRANSFERASE WBBK-RELATED"/>
    <property type="match status" value="1"/>
</dbReference>
<protein>
    <submittedName>
        <fullName evidence="3">AprM</fullName>
    </submittedName>
</protein>
<dbReference type="InterPro" id="IPR001296">
    <property type="entry name" value="Glyco_trans_1"/>
</dbReference>
<accession>A0A0G1PN39</accession>
<dbReference type="AlphaFoldDB" id="A0A0G1PN39"/>
<evidence type="ECO:0000313" key="4">
    <source>
        <dbReference type="Proteomes" id="UP000034705"/>
    </source>
</evidence>
<dbReference type="Pfam" id="PF00534">
    <property type="entry name" value="Glycos_transf_1"/>
    <property type="match status" value="1"/>
</dbReference>
<dbReference type="EMBL" id="LCMG01000003">
    <property type="protein sequence ID" value="KKU34156.1"/>
    <property type="molecule type" value="Genomic_DNA"/>
</dbReference>
<dbReference type="GO" id="GO:0016757">
    <property type="term" value="F:glycosyltransferase activity"/>
    <property type="evidence" value="ECO:0007669"/>
    <property type="project" value="InterPro"/>
</dbReference>
<evidence type="ECO:0000259" key="2">
    <source>
        <dbReference type="Pfam" id="PF00534"/>
    </source>
</evidence>
<dbReference type="Gene3D" id="3.40.50.2000">
    <property type="entry name" value="Glycogen Phosphorylase B"/>
    <property type="match status" value="2"/>
</dbReference>
<keyword evidence="1" id="KW-0808">Transferase</keyword>
<dbReference type="Proteomes" id="UP000034705">
    <property type="component" value="Unassembled WGS sequence"/>
</dbReference>
<reference evidence="3 4" key="1">
    <citation type="journal article" date="2015" name="Nature">
        <title>rRNA introns, odd ribosomes, and small enigmatic genomes across a large radiation of phyla.</title>
        <authorList>
            <person name="Brown C.T."/>
            <person name="Hug L.A."/>
            <person name="Thomas B.C."/>
            <person name="Sharon I."/>
            <person name="Castelle C.J."/>
            <person name="Singh A."/>
            <person name="Wilkins M.J."/>
            <person name="Williams K.H."/>
            <person name="Banfield J.F."/>
        </authorList>
    </citation>
    <scope>NUCLEOTIDE SEQUENCE [LARGE SCALE GENOMIC DNA]</scope>
</reference>
<sequence>MKIAVDAINICDVHGGEGAGIEHYTRSILAHLICAYPEVTFILAVPDPFTSEVAKSFVPGAKNVRYLRPFFSKVPFFSRHIFLPLLLRCYSSVLFCPSGQIPFGWLGRSVITVHDLTILEHPEWFADVGSQDFSTHVVVPRSIKRADTILAVSQATQCQIERLFPLATEKIQVVHEGVCLPSNISKSIETFPYDREYVLFLGTLEPRKNLVTAIKAFDAFLTNHPEQATHIRFILAGKFGWGAEPIEEAANRVNAKWQFVEPQGVVQALGMVSEEEKWRLLSCASVFLFPSLYEGFGLPILEAMSVGTPVIATTQGALSEIGGDAVLSVDPMDQEQISFAIAQCLLVPEGAEELRKAGKEQVKKFTWERTAKETMEAIQKAAIKKKT</sequence>
<feature type="domain" description="Glycosyl transferase family 1" evidence="2">
    <location>
        <begin position="188"/>
        <end position="360"/>
    </location>
</feature>
<dbReference type="PANTHER" id="PTHR46401">
    <property type="entry name" value="GLYCOSYLTRANSFERASE WBBK-RELATED"/>
    <property type="match status" value="1"/>
</dbReference>
<proteinExistence type="predicted"/>
<dbReference type="SUPFAM" id="SSF53756">
    <property type="entry name" value="UDP-Glycosyltransferase/glycogen phosphorylase"/>
    <property type="match status" value="1"/>
</dbReference>
<organism evidence="3 4">
    <name type="scientific">Candidatus Uhrbacteria bacterium GW2011_GWF2_46_218</name>
    <dbReference type="NCBI Taxonomy" id="1619001"/>
    <lineage>
        <taxon>Bacteria</taxon>
        <taxon>Candidatus Uhriibacteriota</taxon>
    </lineage>
</organism>
<name>A0A0G1PN39_9BACT</name>
<dbReference type="CDD" id="cd03809">
    <property type="entry name" value="GT4_MtfB-like"/>
    <property type="match status" value="1"/>
</dbReference>
<evidence type="ECO:0000313" key="3">
    <source>
        <dbReference type="EMBL" id="KKU34156.1"/>
    </source>
</evidence>